<keyword evidence="6" id="KW-0479">Metal-binding</keyword>
<dbReference type="InterPro" id="IPR017907">
    <property type="entry name" value="Znf_RING_CS"/>
</dbReference>
<evidence type="ECO:0000313" key="14">
    <source>
        <dbReference type="Proteomes" id="UP000836841"/>
    </source>
</evidence>
<keyword evidence="7" id="KW-0677">Repeat</keyword>
<dbReference type="GO" id="GO:0016567">
    <property type="term" value="P:protein ubiquitination"/>
    <property type="evidence" value="ECO:0007669"/>
    <property type="project" value="InterPro"/>
</dbReference>
<evidence type="ECO:0000256" key="3">
    <source>
        <dbReference type="ARBA" id="ARBA00004906"/>
    </source>
</evidence>
<comment type="catalytic activity">
    <reaction evidence="1">
        <text>[E2 ubiquitin-conjugating enzyme]-S-ubiquitinyl-L-cysteine + [acceptor protein]-L-lysine = [E2 ubiquitin-conjugating enzyme]-L-cysteine + [acceptor protein]-N(6)-ubiquitinyl-L-lysine.</text>
        <dbReference type="EC" id="2.3.2.31"/>
    </reaction>
</comment>
<evidence type="ECO:0000256" key="6">
    <source>
        <dbReference type="ARBA" id="ARBA00022723"/>
    </source>
</evidence>
<keyword evidence="9" id="KW-0833">Ubl conjugation pathway</keyword>
<dbReference type="GO" id="GO:0008270">
    <property type="term" value="F:zinc ion binding"/>
    <property type="evidence" value="ECO:0007669"/>
    <property type="project" value="UniProtKB-KW"/>
</dbReference>
<dbReference type="SUPFAM" id="SSF57850">
    <property type="entry name" value="RING/U-box"/>
    <property type="match status" value="3"/>
</dbReference>
<dbReference type="PANTHER" id="PTHR11685">
    <property type="entry name" value="RBR FAMILY RING FINGER AND IBR DOMAIN-CONTAINING"/>
    <property type="match status" value="1"/>
</dbReference>
<organism evidence="13 14">
    <name type="scientific">Thlaspi arvense</name>
    <name type="common">Field penny-cress</name>
    <dbReference type="NCBI Taxonomy" id="13288"/>
    <lineage>
        <taxon>Eukaryota</taxon>
        <taxon>Viridiplantae</taxon>
        <taxon>Streptophyta</taxon>
        <taxon>Embryophyta</taxon>
        <taxon>Tracheophyta</taxon>
        <taxon>Spermatophyta</taxon>
        <taxon>Magnoliopsida</taxon>
        <taxon>eudicotyledons</taxon>
        <taxon>Gunneridae</taxon>
        <taxon>Pentapetalae</taxon>
        <taxon>rosids</taxon>
        <taxon>malvids</taxon>
        <taxon>Brassicales</taxon>
        <taxon>Brassicaceae</taxon>
        <taxon>Thlaspideae</taxon>
        <taxon>Thlaspi</taxon>
    </lineage>
</organism>
<dbReference type="PROSITE" id="PS00518">
    <property type="entry name" value="ZF_RING_1"/>
    <property type="match status" value="1"/>
</dbReference>
<dbReference type="Gene3D" id="3.30.40.10">
    <property type="entry name" value="Zinc/RING finger domain, C3HC4 (zinc finger)"/>
    <property type="match status" value="1"/>
</dbReference>
<evidence type="ECO:0000313" key="13">
    <source>
        <dbReference type="EMBL" id="CAH2047620.1"/>
    </source>
</evidence>
<dbReference type="Proteomes" id="UP000836841">
    <property type="component" value="Chromosome 2"/>
</dbReference>
<evidence type="ECO:0000256" key="8">
    <source>
        <dbReference type="ARBA" id="ARBA00022771"/>
    </source>
</evidence>
<dbReference type="EC" id="2.3.2.31" evidence="4"/>
<keyword evidence="14" id="KW-1185">Reference proteome</keyword>
<dbReference type="InterPro" id="IPR002867">
    <property type="entry name" value="IBR_dom"/>
</dbReference>
<feature type="domain" description="RING-type" evidence="12">
    <location>
        <begin position="1"/>
        <end position="205"/>
    </location>
</feature>
<dbReference type="InterPro" id="IPR013083">
    <property type="entry name" value="Znf_RING/FYVE/PHD"/>
</dbReference>
<evidence type="ECO:0000256" key="4">
    <source>
        <dbReference type="ARBA" id="ARBA00012251"/>
    </source>
</evidence>
<gene>
    <name evidence="13" type="ORF">TAV2_LOCUS7872</name>
</gene>
<reference evidence="13 14" key="1">
    <citation type="submission" date="2022-03" db="EMBL/GenBank/DDBJ databases">
        <authorList>
            <person name="Nunn A."/>
            <person name="Chopra R."/>
            <person name="Nunn A."/>
            <person name="Contreras Garrido A."/>
        </authorList>
    </citation>
    <scope>NUCLEOTIDE SEQUENCE [LARGE SCALE GENOMIC DNA]</scope>
</reference>
<dbReference type="GO" id="GO:0061630">
    <property type="term" value="F:ubiquitin protein ligase activity"/>
    <property type="evidence" value="ECO:0007669"/>
    <property type="project" value="UniProtKB-EC"/>
</dbReference>
<proteinExistence type="predicted"/>
<evidence type="ECO:0000259" key="12">
    <source>
        <dbReference type="PROSITE" id="PS51873"/>
    </source>
</evidence>
<dbReference type="InterPro" id="IPR044066">
    <property type="entry name" value="TRIAD_supradom"/>
</dbReference>
<keyword evidence="11" id="KW-0472">Membrane</keyword>
<dbReference type="PROSITE" id="PS51873">
    <property type="entry name" value="TRIAD"/>
    <property type="match status" value="1"/>
</dbReference>
<comment type="cofactor">
    <cofactor evidence="2">
        <name>Zn(2+)</name>
        <dbReference type="ChEBI" id="CHEBI:29105"/>
    </cofactor>
</comment>
<sequence length="233" mass="26843">MMISKLSRCFPVALCYHQFCVECVKKHIEVRLLEGTIPRCPHYQCESKLTLRSCASLLTPKVRALWARMIQDESIPVTDRVYCPNLRCSALMSRTEISKSTEQDGSMRCCFKCGKPFCISCIVSWHSNLSWDDYKRLGPYPTTNDMLLKVLANQEKWRQCRKCKHMIELSEGCSKVTCRCGNTFCYTCGAEWKKGGRGCTHQPKLNMEARIFICLIYIVCAIILVILTRNREI</sequence>
<keyword evidence="5" id="KW-0808">Transferase</keyword>
<dbReference type="AlphaFoldDB" id="A0AAU9RV29"/>
<dbReference type="InterPro" id="IPR031127">
    <property type="entry name" value="E3_UB_ligase_RBR"/>
</dbReference>
<keyword evidence="10" id="KW-0862">Zinc</keyword>
<dbReference type="Pfam" id="PF01485">
    <property type="entry name" value="IBR"/>
    <property type="match status" value="2"/>
</dbReference>
<protein>
    <recommendedName>
        <fullName evidence="4">RBR-type E3 ubiquitin transferase</fullName>
        <ecNumber evidence="4">2.3.2.31</ecNumber>
    </recommendedName>
</protein>
<keyword evidence="8" id="KW-0863">Zinc-finger</keyword>
<comment type="pathway">
    <text evidence="3">Protein modification; protein ubiquitination.</text>
</comment>
<dbReference type="CDD" id="cd22584">
    <property type="entry name" value="Rcat_RBR_unk"/>
    <property type="match status" value="1"/>
</dbReference>
<dbReference type="Gene3D" id="1.20.120.1750">
    <property type="match status" value="1"/>
</dbReference>
<dbReference type="SMART" id="SM00647">
    <property type="entry name" value="IBR"/>
    <property type="match status" value="2"/>
</dbReference>
<evidence type="ECO:0000256" key="10">
    <source>
        <dbReference type="ARBA" id="ARBA00022833"/>
    </source>
</evidence>
<dbReference type="EMBL" id="OU466858">
    <property type="protein sequence ID" value="CAH2047620.1"/>
    <property type="molecule type" value="Genomic_DNA"/>
</dbReference>
<evidence type="ECO:0000256" key="1">
    <source>
        <dbReference type="ARBA" id="ARBA00001798"/>
    </source>
</evidence>
<keyword evidence="11" id="KW-1133">Transmembrane helix</keyword>
<evidence type="ECO:0000256" key="7">
    <source>
        <dbReference type="ARBA" id="ARBA00022737"/>
    </source>
</evidence>
<keyword evidence="11" id="KW-0812">Transmembrane</keyword>
<accession>A0AAU9RV29</accession>
<evidence type="ECO:0000256" key="2">
    <source>
        <dbReference type="ARBA" id="ARBA00001947"/>
    </source>
</evidence>
<name>A0AAU9RV29_THLAR</name>
<evidence type="ECO:0000256" key="5">
    <source>
        <dbReference type="ARBA" id="ARBA00022679"/>
    </source>
</evidence>
<evidence type="ECO:0000256" key="11">
    <source>
        <dbReference type="SAM" id="Phobius"/>
    </source>
</evidence>
<feature type="transmembrane region" description="Helical" evidence="11">
    <location>
        <begin position="209"/>
        <end position="227"/>
    </location>
</feature>
<evidence type="ECO:0000256" key="9">
    <source>
        <dbReference type="ARBA" id="ARBA00022786"/>
    </source>
</evidence>